<organism evidence="10">
    <name type="scientific">Trepomonas sp. PC1</name>
    <dbReference type="NCBI Taxonomy" id="1076344"/>
    <lineage>
        <taxon>Eukaryota</taxon>
        <taxon>Metamonada</taxon>
        <taxon>Diplomonadida</taxon>
        <taxon>Hexamitidae</taxon>
        <taxon>Hexamitinae</taxon>
        <taxon>Trepomonas</taxon>
    </lineage>
</organism>
<dbReference type="AlphaFoldDB" id="A0A146K6U5"/>
<evidence type="ECO:0000256" key="1">
    <source>
        <dbReference type="ARBA" id="ARBA00004141"/>
    </source>
</evidence>
<dbReference type="PIRSF" id="PIRSF001293">
    <property type="entry name" value="ATP6V0A1"/>
    <property type="match status" value="1"/>
</dbReference>
<dbReference type="GO" id="GO:0046961">
    <property type="term" value="F:proton-transporting ATPase activity, rotational mechanism"/>
    <property type="evidence" value="ECO:0007669"/>
    <property type="project" value="InterPro"/>
</dbReference>
<dbReference type="PANTHER" id="PTHR11629:SF63">
    <property type="entry name" value="V-TYPE PROTON ATPASE SUBUNIT A"/>
    <property type="match status" value="1"/>
</dbReference>
<evidence type="ECO:0000256" key="3">
    <source>
        <dbReference type="ARBA" id="ARBA00022448"/>
    </source>
</evidence>
<keyword evidence="8 9" id="KW-0472">Membrane</keyword>
<keyword evidence="6 9" id="KW-1133">Transmembrane helix</keyword>
<keyword evidence="5 9" id="KW-0375">Hydrogen ion transport</keyword>
<feature type="transmembrane region" description="Helical" evidence="9">
    <location>
        <begin position="535"/>
        <end position="561"/>
    </location>
</feature>
<keyword evidence="3 9" id="KW-0813">Transport</keyword>
<dbReference type="InterPro" id="IPR026028">
    <property type="entry name" value="V-type_ATPase_116kDa_su_euka"/>
</dbReference>
<protein>
    <recommendedName>
        <fullName evidence="9">V-type proton ATPase subunit a</fullName>
    </recommendedName>
</protein>
<dbReference type="EMBL" id="GDID01004468">
    <property type="protein sequence ID" value="JAP92138.1"/>
    <property type="molecule type" value="Transcribed_RNA"/>
</dbReference>
<dbReference type="GO" id="GO:0007035">
    <property type="term" value="P:vacuolar acidification"/>
    <property type="evidence" value="ECO:0007669"/>
    <property type="project" value="TreeGrafter"/>
</dbReference>
<evidence type="ECO:0000256" key="5">
    <source>
        <dbReference type="ARBA" id="ARBA00022781"/>
    </source>
</evidence>
<dbReference type="Pfam" id="PF01496">
    <property type="entry name" value="V_ATPase_I"/>
    <property type="match status" value="1"/>
</dbReference>
<feature type="transmembrane region" description="Helical" evidence="9">
    <location>
        <begin position="505"/>
        <end position="523"/>
    </location>
</feature>
<comment type="subcellular location">
    <subcellularLocation>
        <location evidence="1">Membrane</location>
        <topology evidence="1">Multi-pass membrane protein</topology>
    </subcellularLocation>
</comment>
<dbReference type="GO" id="GO:0051117">
    <property type="term" value="F:ATPase binding"/>
    <property type="evidence" value="ECO:0007669"/>
    <property type="project" value="TreeGrafter"/>
</dbReference>
<sequence>EIFRSKTMNLCELNVKRDIAASMLQSFVHLKSIQFTDLNENVPAYQRNYSKDVQKVAEIESKLTYIRSQIEQSDIQIPNQLQHLETNSMVTLEQELDQIINEFKELQSDYMQNKSKHDDLFEQTQVLTHADKVDIRQDSMGQGIEIATEITSELLSEAQTESLQSILFTIPRKLTFIVIRALFKISYGNIYHESYQLEETFNDDIRDLVCCFVPGKETVARCVRIINSFGGKCFEFATDRQTALKAASEALSAFKLTLALSKQRQDNVLMKAAKYIDFWTELLLEQKQIYHNLNFLKLNQETLTGKCWVPAEMMERVRTEIDACDFRNGNTVKTALVEIPIPKHMQPPTQFKTNSYTDVYQNIVQAYGAPSYKEINPAYFYVYQFPFTFSVMFGDVGHGLINAMIALMMIIFAKKLSQVHNDMIEMLFEGRYLILLMSIFSIIVGFIYNDFFALGFDIFGSSYKWEIEGAKAVAPFVKVSKFGMDAHWHWAEQNMMFLNSYKMKTAVVIGVSQMLFGLILKLMNLIKQKDYPKLFCVWIPEFSFMAGFFGYMVFCIIYKWMQNWTETPPALISMLIQVFLSPGTVDENSQLMQDAATQGSVHKFLFFLSVIMILWLMIAEPVYEIRHMKKHPEESHDKASSDIIVQQVIHTIEYVLGCISHTASYLRLWALSLAHSQLAEVFFDQMLGVSLGQSSPLIGGLSLLITYPMFFGASIAILCAMEALSAFLHGLRLAWIEFNSKFFAAEGYLFEPMQIEKQFGIVVSASLARDQ</sequence>
<accession>A0A146K6U5</accession>
<evidence type="ECO:0000256" key="2">
    <source>
        <dbReference type="ARBA" id="ARBA00009904"/>
    </source>
</evidence>
<proteinExistence type="inferred from homology"/>
<gene>
    <name evidence="10" type="ORF">TPC1_16014</name>
</gene>
<keyword evidence="7 9" id="KW-0406">Ion transport</keyword>
<dbReference type="PANTHER" id="PTHR11629">
    <property type="entry name" value="VACUOLAR PROTON ATPASES"/>
    <property type="match status" value="1"/>
</dbReference>
<evidence type="ECO:0000256" key="7">
    <source>
        <dbReference type="ARBA" id="ARBA00023065"/>
    </source>
</evidence>
<comment type="function">
    <text evidence="9">Essential component of the vacuolar proton pump (V-ATPase), a multimeric enzyme that catalyzes the translocation of protons across the membranes. Required for assembly and activity of the V-ATPase.</text>
</comment>
<evidence type="ECO:0000256" key="9">
    <source>
        <dbReference type="RuleBase" id="RU361189"/>
    </source>
</evidence>
<name>A0A146K6U5_9EUKA</name>
<feature type="non-terminal residue" evidence="10">
    <location>
        <position position="1"/>
    </location>
</feature>
<dbReference type="GO" id="GO:0000220">
    <property type="term" value="C:vacuolar proton-transporting V-type ATPase, V0 domain"/>
    <property type="evidence" value="ECO:0007669"/>
    <property type="project" value="InterPro"/>
</dbReference>
<dbReference type="InterPro" id="IPR002490">
    <property type="entry name" value="V-ATPase_116kDa_su"/>
</dbReference>
<evidence type="ECO:0000256" key="4">
    <source>
        <dbReference type="ARBA" id="ARBA00022692"/>
    </source>
</evidence>
<evidence type="ECO:0000256" key="6">
    <source>
        <dbReference type="ARBA" id="ARBA00022989"/>
    </source>
</evidence>
<keyword evidence="4 9" id="KW-0812">Transmembrane</keyword>
<feature type="transmembrane region" description="Helical" evidence="9">
    <location>
        <begin position="432"/>
        <end position="456"/>
    </location>
</feature>
<evidence type="ECO:0000313" key="10">
    <source>
        <dbReference type="EMBL" id="JAP92138.1"/>
    </source>
</evidence>
<evidence type="ECO:0000256" key="8">
    <source>
        <dbReference type="ARBA" id="ARBA00023136"/>
    </source>
</evidence>
<feature type="transmembrane region" description="Helical" evidence="9">
    <location>
        <begin position="604"/>
        <end position="623"/>
    </location>
</feature>
<feature type="transmembrane region" description="Helical" evidence="9">
    <location>
        <begin position="387"/>
        <end position="412"/>
    </location>
</feature>
<reference evidence="10" key="1">
    <citation type="submission" date="2015-07" db="EMBL/GenBank/DDBJ databases">
        <title>Adaptation to a free-living lifestyle via gene acquisitions in the diplomonad Trepomonas sp. PC1.</title>
        <authorList>
            <person name="Xu F."/>
            <person name="Jerlstrom-Hultqvist J."/>
            <person name="Kolisko M."/>
            <person name="Simpson A.G.B."/>
            <person name="Roger A.J."/>
            <person name="Svard S.G."/>
            <person name="Andersson J.O."/>
        </authorList>
    </citation>
    <scope>NUCLEOTIDE SEQUENCE</scope>
    <source>
        <strain evidence="10">PC1</strain>
    </source>
</reference>
<comment type="similarity">
    <text evidence="2 9">Belongs to the V-ATPase 116 kDa subunit family.</text>
</comment>